<dbReference type="InterPro" id="IPR050951">
    <property type="entry name" value="Retrovirus_Pol_polyprotein"/>
</dbReference>
<reference evidence="1" key="1">
    <citation type="submission" date="2020-04" db="EMBL/GenBank/DDBJ databases">
        <authorList>
            <person name="Alioto T."/>
            <person name="Alioto T."/>
            <person name="Gomez Garrido J."/>
        </authorList>
    </citation>
    <scope>NUCLEOTIDE SEQUENCE</scope>
    <source>
        <strain evidence="1">A484AB</strain>
    </source>
</reference>
<accession>A0A6S7LTE3</accession>
<dbReference type="OrthoDB" id="9908684at2759"/>
<dbReference type="CDD" id="cd01647">
    <property type="entry name" value="RT_LTR"/>
    <property type="match status" value="1"/>
</dbReference>
<dbReference type="Gene3D" id="3.10.10.10">
    <property type="entry name" value="HIV Type 1 Reverse Transcriptase, subunit A, domain 1"/>
    <property type="match status" value="1"/>
</dbReference>
<dbReference type="SUPFAM" id="SSF56672">
    <property type="entry name" value="DNA/RNA polymerases"/>
    <property type="match status" value="1"/>
</dbReference>
<feature type="non-terminal residue" evidence="1">
    <location>
        <position position="293"/>
    </location>
</feature>
<protein>
    <submittedName>
        <fullName evidence="1">Uncharacterized protein</fullName>
    </submittedName>
</protein>
<dbReference type="InterPro" id="IPR043128">
    <property type="entry name" value="Rev_trsase/Diguanyl_cyclase"/>
</dbReference>
<evidence type="ECO:0000313" key="1">
    <source>
        <dbReference type="EMBL" id="CAB4042449.1"/>
    </source>
</evidence>
<organism evidence="1 2">
    <name type="scientific">Paramuricea clavata</name>
    <name type="common">Red gorgonian</name>
    <name type="synonym">Violescent sea-whip</name>
    <dbReference type="NCBI Taxonomy" id="317549"/>
    <lineage>
        <taxon>Eukaryota</taxon>
        <taxon>Metazoa</taxon>
        <taxon>Cnidaria</taxon>
        <taxon>Anthozoa</taxon>
        <taxon>Octocorallia</taxon>
        <taxon>Malacalcyonacea</taxon>
        <taxon>Plexauridae</taxon>
        <taxon>Paramuricea</taxon>
    </lineage>
</organism>
<dbReference type="PANTHER" id="PTHR37984:SF5">
    <property type="entry name" value="PROTEIN NYNRIN-LIKE"/>
    <property type="match status" value="1"/>
</dbReference>
<evidence type="ECO:0000313" key="2">
    <source>
        <dbReference type="Proteomes" id="UP001152795"/>
    </source>
</evidence>
<dbReference type="Proteomes" id="UP001152795">
    <property type="component" value="Unassembled WGS sequence"/>
</dbReference>
<keyword evidence="2" id="KW-1185">Reference proteome</keyword>
<comment type="caution">
    <text evidence="1">The sequence shown here is derived from an EMBL/GenBank/DDBJ whole genome shotgun (WGS) entry which is preliminary data.</text>
</comment>
<name>A0A6S7LTE3_PARCT</name>
<dbReference type="PANTHER" id="PTHR37984">
    <property type="entry name" value="PROTEIN CBG26694"/>
    <property type="match status" value="1"/>
</dbReference>
<dbReference type="AlphaFoldDB" id="A0A6S7LTE3"/>
<proteinExistence type="predicted"/>
<dbReference type="Gene3D" id="3.30.70.270">
    <property type="match status" value="1"/>
</dbReference>
<dbReference type="InterPro" id="IPR043502">
    <property type="entry name" value="DNA/RNA_pol_sf"/>
</dbReference>
<dbReference type="FunFam" id="3.10.10.10:FF:000002">
    <property type="entry name" value="Retrovirus-related Pol polyprotein from transposon 17.6-like protein"/>
    <property type="match status" value="1"/>
</dbReference>
<sequence>MKVQSNGVVITEAKSRVVSPNEGSKTNAVLVQSQLKGVNKVILSEGVAIPARSEMVIEGKIQAKDISQVDMISASQADSVRHLQGLHVAHLVVTPVGKTVPVRIANTTTEFCPILEQEAVANNKFPVNCNAVQADNLGQKIDSRLDAGLSNSEKQQVKQVLGEFKELFSDTIGQTNIAHHKIDTGDNPPIRQRARRMPYAFREESNKQIEDMLGKGIISPNTSPWASPIVLVRKKSGELRFCIDYHRLNQITRNDAHPLPRVDDLLDSVGNAKYFTTLGLKSGYWQIPVHPDD</sequence>
<gene>
    <name evidence="1" type="ORF">PACLA_8A009263</name>
</gene>
<dbReference type="EMBL" id="CACRXK020030132">
    <property type="protein sequence ID" value="CAB4042449.1"/>
    <property type="molecule type" value="Genomic_DNA"/>
</dbReference>